<dbReference type="OrthoDB" id="5294920at2759"/>
<feature type="region of interest" description="Disordered" evidence="1">
    <location>
        <begin position="1"/>
        <end position="49"/>
    </location>
</feature>
<protein>
    <submittedName>
        <fullName evidence="2">Uncharacterized protein</fullName>
    </submittedName>
</protein>
<reference evidence="2 3" key="1">
    <citation type="submission" date="2019-09" db="EMBL/GenBank/DDBJ databases">
        <title>The hologenome of the rock-dwelling lichen Lasallia pustulata.</title>
        <authorList>
            <person name="Greshake Tzovaras B."/>
            <person name="Segers F."/>
            <person name="Bicker A."/>
            <person name="Dal Grande F."/>
            <person name="Otte J."/>
            <person name="Hankeln T."/>
            <person name="Schmitt I."/>
            <person name="Ebersberger I."/>
        </authorList>
    </citation>
    <scope>NUCLEOTIDE SEQUENCE [LARGE SCALE GENOMIC DNA]</scope>
    <source>
        <strain evidence="2">A1-1</strain>
    </source>
</reference>
<proteinExistence type="predicted"/>
<sequence length="214" mass="23602">MLHHHPPCPHHRRIRHRLPHPPKRCSRPPPSSPSSSPPFSSPSSPLHGLHPSPRARPLICYNDNKTPAGTPFSPRSLTSDLSPRSPSQIPIPCIWCAPNTRTYIQINSLLPLAPSAVGLGEAQMQLLSNALDIISKVLEERGDGLVPAGVFDLSQFGFRYYCRNANNHQQTWGVLQAAVAALLSFYVRNEAWGTVAFWVWDGIWAVAEGVFEPA</sequence>
<dbReference type="Proteomes" id="UP000324767">
    <property type="component" value="Unassembled WGS sequence"/>
</dbReference>
<dbReference type="EMBL" id="VXIT01000001">
    <property type="protein sequence ID" value="KAA6416383.1"/>
    <property type="molecule type" value="Genomic_DNA"/>
</dbReference>
<comment type="caution">
    <text evidence="2">The sequence shown here is derived from an EMBL/GenBank/DDBJ whole genome shotgun (WGS) entry which is preliminary data.</text>
</comment>
<dbReference type="AlphaFoldDB" id="A0A5M8Q5B6"/>
<evidence type="ECO:0000313" key="2">
    <source>
        <dbReference type="EMBL" id="KAA6416383.1"/>
    </source>
</evidence>
<evidence type="ECO:0000313" key="3">
    <source>
        <dbReference type="Proteomes" id="UP000324767"/>
    </source>
</evidence>
<accession>A0A5M8Q5B6</accession>
<organism evidence="2 3">
    <name type="scientific">Lasallia pustulata</name>
    <dbReference type="NCBI Taxonomy" id="136370"/>
    <lineage>
        <taxon>Eukaryota</taxon>
        <taxon>Fungi</taxon>
        <taxon>Dikarya</taxon>
        <taxon>Ascomycota</taxon>
        <taxon>Pezizomycotina</taxon>
        <taxon>Lecanoromycetes</taxon>
        <taxon>OSLEUM clade</taxon>
        <taxon>Umbilicariomycetidae</taxon>
        <taxon>Umbilicariales</taxon>
        <taxon>Umbilicariaceae</taxon>
        <taxon>Lasallia</taxon>
    </lineage>
</organism>
<feature type="compositionally biased region" description="Pro residues" evidence="1">
    <location>
        <begin position="27"/>
        <end position="40"/>
    </location>
</feature>
<feature type="compositionally biased region" description="Basic residues" evidence="1">
    <location>
        <begin position="1"/>
        <end position="26"/>
    </location>
</feature>
<name>A0A5M8Q5B6_9LECA</name>
<gene>
    <name evidence="2" type="ORF">FRX48_01103</name>
</gene>
<evidence type="ECO:0000256" key="1">
    <source>
        <dbReference type="SAM" id="MobiDB-lite"/>
    </source>
</evidence>